<gene>
    <name evidence="1" type="ORF">GCM10023144_15020</name>
</gene>
<dbReference type="EMBL" id="BAABFO010000005">
    <property type="protein sequence ID" value="GAA4328831.1"/>
    <property type="molecule type" value="Genomic_DNA"/>
</dbReference>
<dbReference type="Proteomes" id="UP001501671">
    <property type="component" value="Unassembled WGS sequence"/>
</dbReference>
<name>A0ABP8GRB7_9BURK</name>
<protein>
    <submittedName>
        <fullName evidence="1">Uncharacterized protein</fullName>
    </submittedName>
</protein>
<proteinExistence type="predicted"/>
<evidence type="ECO:0000313" key="1">
    <source>
        <dbReference type="EMBL" id="GAA4328831.1"/>
    </source>
</evidence>
<reference evidence="2" key="1">
    <citation type="journal article" date="2019" name="Int. J. Syst. Evol. Microbiol.">
        <title>The Global Catalogue of Microorganisms (GCM) 10K type strain sequencing project: providing services to taxonomists for standard genome sequencing and annotation.</title>
        <authorList>
            <consortium name="The Broad Institute Genomics Platform"/>
            <consortium name="The Broad Institute Genome Sequencing Center for Infectious Disease"/>
            <person name="Wu L."/>
            <person name="Ma J."/>
        </authorList>
    </citation>
    <scope>NUCLEOTIDE SEQUENCE [LARGE SCALE GENOMIC DNA]</scope>
    <source>
        <strain evidence="2">JCM 17666</strain>
    </source>
</reference>
<keyword evidence="2" id="KW-1185">Reference proteome</keyword>
<sequence length="73" mass="7839">MPTVDSMNSAISGIMTIRTLPISEMWPSQDFPMCVRIERRIVVRGEGGVAGRVILAAPPEAEAGACAKKNRTP</sequence>
<organism evidence="1 2">
    <name type="scientific">Pigmentiphaga soli</name>
    <dbReference type="NCBI Taxonomy" id="1007095"/>
    <lineage>
        <taxon>Bacteria</taxon>
        <taxon>Pseudomonadati</taxon>
        <taxon>Pseudomonadota</taxon>
        <taxon>Betaproteobacteria</taxon>
        <taxon>Burkholderiales</taxon>
        <taxon>Alcaligenaceae</taxon>
        <taxon>Pigmentiphaga</taxon>
    </lineage>
</organism>
<comment type="caution">
    <text evidence="1">The sequence shown here is derived from an EMBL/GenBank/DDBJ whole genome shotgun (WGS) entry which is preliminary data.</text>
</comment>
<evidence type="ECO:0000313" key="2">
    <source>
        <dbReference type="Proteomes" id="UP001501671"/>
    </source>
</evidence>
<accession>A0ABP8GRB7</accession>